<dbReference type="GO" id="GO:0005975">
    <property type="term" value="P:carbohydrate metabolic process"/>
    <property type="evidence" value="ECO:0007669"/>
    <property type="project" value="InterPro"/>
</dbReference>
<dbReference type="InterPro" id="IPR001223">
    <property type="entry name" value="Glyco_hydro18_cat"/>
</dbReference>
<feature type="compositionally biased region" description="Low complexity" evidence="1">
    <location>
        <begin position="245"/>
        <end position="254"/>
    </location>
</feature>
<keyword evidence="4" id="KW-1185">Reference proteome</keyword>
<dbReference type="EMBL" id="JABSTU010000002">
    <property type="protein sequence ID" value="KAH8036406.1"/>
    <property type="molecule type" value="Genomic_DNA"/>
</dbReference>
<gene>
    <name evidence="3" type="ORF">HPB51_000325</name>
</gene>
<dbReference type="VEuPathDB" id="VectorBase:LOC119181630"/>
<comment type="caution">
    <text evidence="3">The sequence shown here is derived from an EMBL/GenBank/DDBJ whole genome shotgun (WGS) entry which is preliminary data.</text>
</comment>
<accession>A0A9J6EPT0</accession>
<evidence type="ECO:0000256" key="1">
    <source>
        <dbReference type="SAM" id="MobiDB-lite"/>
    </source>
</evidence>
<evidence type="ECO:0000259" key="2">
    <source>
        <dbReference type="Pfam" id="PF00704"/>
    </source>
</evidence>
<dbReference type="Gene3D" id="3.20.20.80">
    <property type="entry name" value="Glycosidases"/>
    <property type="match status" value="1"/>
</dbReference>
<feature type="domain" description="GH18" evidence="2">
    <location>
        <begin position="610"/>
        <end position="796"/>
    </location>
</feature>
<feature type="compositionally biased region" description="Polar residues" evidence="1">
    <location>
        <begin position="294"/>
        <end position="315"/>
    </location>
</feature>
<dbReference type="AlphaFoldDB" id="A0A9J6EPT0"/>
<feature type="region of interest" description="Disordered" evidence="1">
    <location>
        <begin position="479"/>
        <end position="500"/>
    </location>
</feature>
<dbReference type="SUPFAM" id="SSF51445">
    <property type="entry name" value="(Trans)glycosidases"/>
    <property type="match status" value="1"/>
</dbReference>
<evidence type="ECO:0000313" key="4">
    <source>
        <dbReference type="Proteomes" id="UP000821866"/>
    </source>
</evidence>
<dbReference type="InterPro" id="IPR017853">
    <property type="entry name" value="GH"/>
</dbReference>
<protein>
    <recommendedName>
        <fullName evidence="2">GH18 domain-containing protein</fullName>
    </recommendedName>
</protein>
<dbReference type="Pfam" id="PF00704">
    <property type="entry name" value="Glyco_hydro_18"/>
    <property type="match status" value="1"/>
</dbReference>
<feature type="region of interest" description="Disordered" evidence="1">
    <location>
        <begin position="1"/>
        <end position="394"/>
    </location>
</feature>
<feature type="compositionally biased region" description="Polar residues" evidence="1">
    <location>
        <begin position="366"/>
        <end position="382"/>
    </location>
</feature>
<reference evidence="3" key="2">
    <citation type="submission" date="2021-09" db="EMBL/GenBank/DDBJ databases">
        <authorList>
            <person name="Jia N."/>
            <person name="Wang J."/>
            <person name="Shi W."/>
            <person name="Du L."/>
            <person name="Sun Y."/>
            <person name="Zhan W."/>
            <person name="Jiang J."/>
            <person name="Wang Q."/>
            <person name="Zhang B."/>
            <person name="Ji P."/>
            <person name="Sakyi L.B."/>
            <person name="Cui X."/>
            <person name="Yuan T."/>
            <person name="Jiang B."/>
            <person name="Yang W."/>
            <person name="Lam T.T.-Y."/>
            <person name="Chang Q."/>
            <person name="Ding S."/>
            <person name="Wang X."/>
            <person name="Zhu J."/>
            <person name="Ruan X."/>
            <person name="Zhao L."/>
            <person name="Wei J."/>
            <person name="Que T."/>
            <person name="Du C."/>
            <person name="Cheng J."/>
            <person name="Dai P."/>
            <person name="Han X."/>
            <person name="Huang E."/>
            <person name="Gao Y."/>
            <person name="Liu J."/>
            <person name="Shao H."/>
            <person name="Ye R."/>
            <person name="Li L."/>
            <person name="Wei W."/>
            <person name="Wang X."/>
            <person name="Wang C."/>
            <person name="Huo Q."/>
            <person name="Li W."/>
            <person name="Guo W."/>
            <person name="Chen H."/>
            <person name="Chen S."/>
            <person name="Zhou L."/>
            <person name="Zhou L."/>
            <person name="Ni X."/>
            <person name="Tian J."/>
            <person name="Zhou Y."/>
            <person name="Sheng Y."/>
            <person name="Liu T."/>
            <person name="Pan Y."/>
            <person name="Xia L."/>
            <person name="Li J."/>
            <person name="Zhao F."/>
            <person name="Cao W."/>
        </authorList>
    </citation>
    <scope>NUCLEOTIDE SEQUENCE</scope>
    <source>
        <strain evidence="3">Rmic-2018</strain>
        <tissue evidence="3">Larvae</tissue>
    </source>
</reference>
<sequence>MNPHHHTGKRIDDSSASWDLFSNGSESESYTETRSASIHRDVDAWESAQARLSRSADVPRRGVSIDKGPSVGAYTGRPLARQKRSPAGTRPRDGTRAATVTSRTRDHAPTTGDRMVFVSPSNQREKAGHSSSSRLHRSGRNSERDVMPRTNLKRSPATSTVPGAGTGAGASTKLNTLSILSSPQKVSTGTTDSPLRPSQSVHFSKTSDNRKYKNKDIEMKVPSRAVIPTSTRSFIPGDQESFDESSSSSSSSSSEFKGKKTRTRAKGGSKGSSKRRAKRTSRSRTKRAVSRTAPSKQTVSSRTPAKLSSVQSVMTTLEAPDICTRDDTSRKVPLPTSSVEATRRRQQQGTAPSSPTTPSIERVSSIEPSTSVVSNDVHSSTGLVDRPEGAGVVDSPEEVAALRCSSPAISGRPQFVKEVARIEEGLLPPGQILVESPVANVPGGLKEDAAVSETPTPQSNSTTKTTGLYRSIEDVVGTSDEHRGHQSDVTPKVFIPPSMPTENSVKVHSLTWPTEDAKGLTPGPSSHSAPEWSVVPEQRGEVYVEDADVPISCNGSASAQLDNVSSVVVSGAYSAPYRGHPDPKPQFRPLLCVFETVFFHPKRPYTAAHIPTAYCTAVVFYSVSLHRFGGAIDGGFRRALDAELFENVSASRFDGTLRHRGRPIPLYVTFGGRRSDSADYVRMLRDSTWRKDMVEGIVNDTGSDRPVYDGVNLDWNHPGDECDVLKEPRLFHALVKSLVANRVKVMLTVPPQPRYVTPYDLDPLLAVVDHVVLATHKLRPRWSSVHCSGARLYAAPAFREIRDSFGATHRRKFAYSVSVGGDTFVTRTVALGASAHAVPLPNSGLVLRPNKTSFESVCNVKPVFENPAEKECVVAIMHIEKSLDGGAVYYVAAYAGPKQLQERMQRSYEDDMGDAAVAVYDAFLDDFAGLCPGDCHRMSPQLAFIAESTTRVLLQ</sequence>
<dbReference type="Proteomes" id="UP000821866">
    <property type="component" value="Chromosome 10"/>
</dbReference>
<feature type="compositionally biased region" description="Polar residues" evidence="1">
    <location>
        <begin position="14"/>
        <end position="36"/>
    </location>
</feature>
<feature type="compositionally biased region" description="Polar residues" evidence="1">
    <location>
        <begin position="347"/>
        <end position="359"/>
    </location>
</feature>
<proteinExistence type="predicted"/>
<feature type="compositionally biased region" description="Basic residues" evidence="1">
    <location>
        <begin position="259"/>
        <end position="289"/>
    </location>
</feature>
<reference evidence="3" key="1">
    <citation type="journal article" date="2020" name="Cell">
        <title>Large-Scale Comparative Analyses of Tick Genomes Elucidate Their Genetic Diversity and Vector Capacities.</title>
        <authorList>
            <consortium name="Tick Genome and Microbiome Consortium (TIGMIC)"/>
            <person name="Jia N."/>
            <person name="Wang J."/>
            <person name="Shi W."/>
            <person name="Du L."/>
            <person name="Sun Y."/>
            <person name="Zhan W."/>
            <person name="Jiang J.F."/>
            <person name="Wang Q."/>
            <person name="Zhang B."/>
            <person name="Ji P."/>
            <person name="Bell-Sakyi L."/>
            <person name="Cui X.M."/>
            <person name="Yuan T.T."/>
            <person name="Jiang B.G."/>
            <person name="Yang W.F."/>
            <person name="Lam T.T."/>
            <person name="Chang Q.C."/>
            <person name="Ding S.J."/>
            <person name="Wang X.J."/>
            <person name="Zhu J.G."/>
            <person name="Ruan X.D."/>
            <person name="Zhao L."/>
            <person name="Wei J.T."/>
            <person name="Ye R.Z."/>
            <person name="Que T.C."/>
            <person name="Du C.H."/>
            <person name="Zhou Y.H."/>
            <person name="Cheng J.X."/>
            <person name="Dai P.F."/>
            <person name="Guo W.B."/>
            <person name="Han X.H."/>
            <person name="Huang E.J."/>
            <person name="Li L.F."/>
            <person name="Wei W."/>
            <person name="Gao Y.C."/>
            <person name="Liu J.Z."/>
            <person name="Shao H.Z."/>
            <person name="Wang X."/>
            <person name="Wang C.C."/>
            <person name="Yang T.C."/>
            <person name="Huo Q.B."/>
            <person name="Li W."/>
            <person name="Chen H.Y."/>
            <person name="Chen S.E."/>
            <person name="Zhou L.G."/>
            <person name="Ni X.B."/>
            <person name="Tian J.H."/>
            <person name="Sheng Y."/>
            <person name="Liu T."/>
            <person name="Pan Y.S."/>
            <person name="Xia L.Y."/>
            <person name="Li J."/>
            <person name="Zhao F."/>
            <person name="Cao W.C."/>
        </authorList>
    </citation>
    <scope>NUCLEOTIDE SEQUENCE</scope>
    <source>
        <strain evidence="3">Rmic-2018</strain>
    </source>
</reference>
<feature type="compositionally biased region" description="Polar residues" evidence="1">
    <location>
        <begin position="172"/>
        <end position="204"/>
    </location>
</feature>
<evidence type="ECO:0000313" key="3">
    <source>
        <dbReference type="EMBL" id="KAH8036406.1"/>
    </source>
</evidence>
<name>A0A9J6EPT0_RHIMP</name>
<organism evidence="3 4">
    <name type="scientific">Rhipicephalus microplus</name>
    <name type="common">Cattle tick</name>
    <name type="synonym">Boophilus microplus</name>
    <dbReference type="NCBI Taxonomy" id="6941"/>
    <lineage>
        <taxon>Eukaryota</taxon>
        <taxon>Metazoa</taxon>
        <taxon>Ecdysozoa</taxon>
        <taxon>Arthropoda</taxon>
        <taxon>Chelicerata</taxon>
        <taxon>Arachnida</taxon>
        <taxon>Acari</taxon>
        <taxon>Parasitiformes</taxon>
        <taxon>Ixodida</taxon>
        <taxon>Ixodoidea</taxon>
        <taxon>Ixodidae</taxon>
        <taxon>Rhipicephalinae</taxon>
        <taxon>Rhipicephalus</taxon>
        <taxon>Boophilus</taxon>
    </lineage>
</organism>
<feature type="compositionally biased region" description="Basic and acidic residues" evidence="1">
    <location>
        <begin position="205"/>
        <end position="221"/>
    </location>
</feature>
<dbReference type="VEuPathDB" id="VectorBase:LOC119179328"/>